<comment type="caution">
    <text evidence="3">The sequence shown here is derived from an EMBL/GenBank/DDBJ whole genome shotgun (WGS) entry which is preliminary data.</text>
</comment>
<keyword evidence="2" id="KW-0732">Signal</keyword>
<dbReference type="Proteomes" id="UP001595851">
    <property type="component" value="Unassembled WGS sequence"/>
</dbReference>
<reference evidence="4" key="1">
    <citation type="journal article" date="2019" name="Int. J. Syst. Evol. Microbiol.">
        <title>The Global Catalogue of Microorganisms (GCM) 10K type strain sequencing project: providing services to taxonomists for standard genome sequencing and annotation.</title>
        <authorList>
            <consortium name="The Broad Institute Genomics Platform"/>
            <consortium name="The Broad Institute Genome Sequencing Center for Infectious Disease"/>
            <person name="Wu L."/>
            <person name="Ma J."/>
        </authorList>
    </citation>
    <scope>NUCLEOTIDE SEQUENCE [LARGE SCALE GENOMIC DNA]</scope>
    <source>
        <strain evidence="4">TBRC 1276</strain>
    </source>
</reference>
<evidence type="ECO:0000256" key="1">
    <source>
        <dbReference type="SAM" id="MobiDB-lite"/>
    </source>
</evidence>
<feature type="region of interest" description="Disordered" evidence="1">
    <location>
        <begin position="25"/>
        <end position="48"/>
    </location>
</feature>
<dbReference type="EMBL" id="JBHSBI010000015">
    <property type="protein sequence ID" value="MFC4011198.1"/>
    <property type="molecule type" value="Genomic_DNA"/>
</dbReference>
<evidence type="ECO:0000313" key="4">
    <source>
        <dbReference type="Proteomes" id="UP001595851"/>
    </source>
</evidence>
<dbReference type="RefSeq" id="WP_379531156.1">
    <property type="nucleotide sequence ID" value="NZ_JBHSBI010000015.1"/>
</dbReference>
<accession>A0ABV8GEE2</accession>
<dbReference type="PROSITE" id="PS51257">
    <property type="entry name" value="PROKAR_LIPOPROTEIN"/>
    <property type="match status" value="1"/>
</dbReference>
<gene>
    <name evidence="3" type="ORF">ACFOY2_28505</name>
</gene>
<name>A0ABV8GEE2_9ACTN</name>
<sequence length="123" mass="12679">MASVPRRSLAAIGAAALIGVSACGGAASPPEASVAAGQSSWTWTDDRGKNISLTKRPERVVAQAAAAAALWDFGVRPVAVFGPHRLKDGGRDPEVGEVDISKVESIGNAWGGVQRREVRHAAP</sequence>
<keyword evidence="4" id="KW-1185">Reference proteome</keyword>
<proteinExistence type="predicted"/>
<dbReference type="Gene3D" id="3.40.50.1980">
    <property type="entry name" value="Nitrogenase molybdenum iron protein domain"/>
    <property type="match status" value="1"/>
</dbReference>
<protein>
    <submittedName>
        <fullName evidence="3">Uncharacterized protein</fullName>
    </submittedName>
</protein>
<dbReference type="SUPFAM" id="SSF53807">
    <property type="entry name" value="Helical backbone' metal receptor"/>
    <property type="match status" value="1"/>
</dbReference>
<feature type="signal peptide" evidence="2">
    <location>
        <begin position="1"/>
        <end position="26"/>
    </location>
</feature>
<evidence type="ECO:0000256" key="2">
    <source>
        <dbReference type="SAM" id="SignalP"/>
    </source>
</evidence>
<evidence type="ECO:0000313" key="3">
    <source>
        <dbReference type="EMBL" id="MFC4011198.1"/>
    </source>
</evidence>
<feature type="chain" id="PRO_5046123905" evidence="2">
    <location>
        <begin position="27"/>
        <end position="123"/>
    </location>
</feature>
<organism evidence="3 4">
    <name type="scientific">Nonomuraea purpurea</name>
    <dbReference type="NCBI Taxonomy" id="1849276"/>
    <lineage>
        <taxon>Bacteria</taxon>
        <taxon>Bacillati</taxon>
        <taxon>Actinomycetota</taxon>
        <taxon>Actinomycetes</taxon>
        <taxon>Streptosporangiales</taxon>
        <taxon>Streptosporangiaceae</taxon>
        <taxon>Nonomuraea</taxon>
    </lineage>
</organism>